<sequence length="1009" mass="114313">MRLKLIHLAFCAMPLTAISQQNYITKDPIQDYQLAKQWFYEGNYSLAYPVFKDFGQKLSREVPTNNQLQREEVRFFSIACELMQMKNNAATSALDFLDDHTSESLKGQMAYYLGTYYFKNNQVNESLAAFEKSYAENLTEAQLSTMQFAKGYGYFTQKKFNLAKPLLAAAKANQESEYYVDANYYYGLILFNERRYAEAKKSFEIAKQSEKYAGLIPYYNASITYTLGNKDEAIKLAEDAINSGGKQYYSTELKQLIGHGYFEKKEYSKALPYLEQYVKESDKVKREDLYELGYSYYVSNQLEKAIDQFKPLSGGQDTLSQDAMYLLGDSYLKTNQKANARNAFLFCSNNSSNVQKKEISTFNYGKLSYELGFDNEASYTLKDFISKYPNSKYNAEAKDLLINVLSNTSNYKEALDLYESLPSKSEASQSQYAKILYNRAQELLNDKKISQANVLLLKAYKAPNNGAVLPLVNFWLGEIAYNNGSYPSAIGYYKDYLAKPLTSGDVNPDNARYNLAYSYLRNEDYANAQKEFATLQSKSLASKQLNEDVTIRLADSYYMQKSFTNAASLYNKVISSNGIAGDYATFQTAMIDGALNKKTSKIEKLQSIDRNYTNSLLIPASLMEIANVYLDDENYSNAVPYLNRIINNKSSSNLKPEALLKLGLAQYNLKKNDEALATFKSLVKQYPQAEESEDALDNIKSIYIEKGKAADYIAYSNSIGRNIDNQAADSLTYGAIELQLVDNKTTEAIESLKDYITRYPNGRYIIDAHYNIANLYNDKKDAANALTHYEYVAGNAPNKYAEAAILATARNYYFDKKDYTKATQYFTQLKAYASNDENLLEAMRGLVRCQYYNKQYTEAVNNAKDLLNQRGAGTDDKVFANLTLGKSAQENKNYTEAITYYKQVTTLNKAEYGAEARYAIATCQFLTNKLDDAEKTAFEVIQKSASYEFWVAKSYLLLGDIYLKQKDYFNAKATFQSVASASTISEIVTEAKQKLAQVEAAEQAASKIN</sequence>
<dbReference type="PANTHER" id="PTHR45586:SF1">
    <property type="entry name" value="LIPOPOLYSACCHARIDE ASSEMBLY PROTEIN B"/>
    <property type="match status" value="1"/>
</dbReference>
<comment type="caution">
    <text evidence="5">The sequence shown here is derived from an EMBL/GenBank/DDBJ whole genome shotgun (WGS) entry which is preliminary data.</text>
</comment>
<dbReference type="RefSeq" id="WP_407030170.1">
    <property type="nucleotide sequence ID" value="NZ_JAQGEF010000003.1"/>
</dbReference>
<feature type="signal peptide" evidence="4">
    <location>
        <begin position="1"/>
        <end position="19"/>
    </location>
</feature>
<feature type="repeat" description="TPR" evidence="3">
    <location>
        <begin position="656"/>
        <end position="689"/>
    </location>
</feature>
<dbReference type="SUPFAM" id="SSF81901">
    <property type="entry name" value="HCP-like"/>
    <property type="match status" value="1"/>
</dbReference>
<dbReference type="Proteomes" id="UP001210231">
    <property type="component" value="Unassembled WGS sequence"/>
</dbReference>
<evidence type="ECO:0000256" key="3">
    <source>
        <dbReference type="PROSITE-ProRule" id="PRU00339"/>
    </source>
</evidence>
<evidence type="ECO:0000313" key="6">
    <source>
        <dbReference type="Proteomes" id="UP001210231"/>
    </source>
</evidence>
<proteinExistence type="predicted"/>
<dbReference type="SUPFAM" id="SSF48452">
    <property type="entry name" value="TPR-like"/>
    <property type="match status" value="4"/>
</dbReference>
<name>A0ABT4UG55_9BACT</name>
<dbReference type="SMART" id="SM00028">
    <property type="entry name" value="TPR"/>
    <property type="match status" value="10"/>
</dbReference>
<feature type="chain" id="PRO_5045721810" evidence="4">
    <location>
        <begin position="20"/>
        <end position="1009"/>
    </location>
</feature>
<dbReference type="PROSITE" id="PS50005">
    <property type="entry name" value="TPR"/>
    <property type="match status" value="1"/>
</dbReference>
<dbReference type="InterPro" id="IPR051012">
    <property type="entry name" value="CellSynth/LPSAsmb/PSIAsmb"/>
</dbReference>
<accession>A0ABT4UG55</accession>
<dbReference type="Pfam" id="PF13174">
    <property type="entry name" value="TPR_6"/>
    <property type="match status" value="2"/>
</dbReference>
<dbReference type="EMBL" id="JAQGEF010000003">
    <property type="protein sequence ID" value="MDA3613840.1"/>
    <property type="molecule type" value="Genomic_DNA"/>
</dbReference>
<evidence type="ECO:0000256" key="2">
    <source>
        <dbReference type="ARBA" id="ARBA00022803"/>
    </source>
</evidence>
<keyword evidence="4" id="KW-0732">Signal</keyword>
<dbReference type="InterPro" id="IPR019734">
    <property type="entry name" value="TPR_rpt"/>
</dbReference>
<dbReference type="Gene3D" id="1.25.40.10">
    <property type="entry name" value="Tetratricopeptide repeat domain"/>
    <property type="match status" value="7"/>
</dbReference>
<gene>
    <name evidence="5" type="ORF">O3P16_03395</name>
</gene>
<dbReference type="PANTHER" id="PTHR45586">
    <property type="entry name" value="TPR REPEAT-CONTAINING PROTEIN PA4667"/>
    <property type="match status" value="1"/>
</dbReference>
<dbReference type="Pfam" id="PF13181">
    <property type="entry name" value="TPR_8"/>
    <property type="match status" value="1"/>
</dbReference>
<dbReference type="Pfam" id="PF13432">
    <property type="entry name" value="TPR_16"/>
    <property type="match status" value="3"/>
</dbReference>
<keyword evidence="1" id="KW-0677">Repeat</keyword>
<evidence type="ECO:0000256" key="1">
    <source>
        <dbReference type="ARBA" id="ARBA00022737"/>
    </source>
</evidence>
<evidence type="ECO:0000313" key="5">
    <source>
        <dbReference type="EMBL" id="MDA3613840.1"/>
    </source>
</evidence>
<dbReference type="InterPro" id="IPR011990">
    <property type="entry name" value="TPR-like_helical_dom_sf"/>
</dbReference>
<reference evidence="5 6" key="1">
    <citation type="submission" date="2022-12" db="EMBL/GenBank/DDBJ databases">
        <title>Chitinophagaceae gen. sp. nov., a new member of the family Chitinophagaceae, isolated from soil in a chemical factory.</title>
        <authorList>
            <person name="Ke Z."/>
        </authorList>
    </citation>
    <scope>NUCLEOTIDE SEQUENCE [LARGE SCALE GENOMIC DNA]</scope>
    <source>
        <strain evidence="5 6">LY-5</strain>
    </source>
</reference>
<evidence type="ECO:0000256" key="4">
    <source>
        <dbReference type="SAM" id="SignalP"/>
    </source>
</evidence>
<keyword evidence="2 3" id="KW-0802">TPR repeat</keyword>
<organism evidence="5 6">
    <name type="scientific">Polluticaenibacter yanchengensis</name>
    <dbReference type="NCBI Taxonomy" id="3014562"/>
    <lineage>
        <taxon>Bacteria</taxon>
        <taxon>Pseudomonadati</taxon>
        <taxon>Bacteroidota</taxon>
        <taxon>Chitinophagia</taxon>
        <taxon>Chitinophagales</taxon>
        <taxon>Chitinophagaceae</taxon>
        <taxon>Polluticaenibacter</taxon>
    </lineage>
</organism>
<protein>
    <submittedName>
        <fullName evidence="5">Tetratricopeptide repeat protein</fullName>
    </submittedName>
</protein>
<keyword evidence="6" id="KW-1185">Reference proteome</keyword>